<dbReference type="EMBL" id="JARVII010000017">
    <property type="protein sequence ID" value="MDG9699811.1"/>
    <property type="molecule type" value="Genomic_DNA"/>
</dbReference>
<dbReference type="InterPro" id="IPR021762">
    <property type="entry name" value="DUF3325"/>
</dbReference>
<gene>
    <name evidence="2" type="ORF">QB898_08840</name>
</gene>
<accession>A0AAW6RMI6</accession>
<dbReference type="RefSeq" id="WP_279524648.1">
    <property type="nucleotide sequence ID" value="NZ_JARVII010000017.1"/>
</dbReference>
<protein>
    <submittedName>
        <fullName evidence="2">DUF3325 family protein</fullName>
    </submittedName>
</protein>
<sequence>MNALLLLTAFVCAFAGFVALSLGMERHFHDVLGPQRPFARWQPWLRAAGIAGLLLALAACLLERGLAQGWVLWLGVLTAAALAQMLALSYAWPHR</sequence>
<keyword evidence="3" id="KW-1185">Reference proteome</keyword>
<dbReference type="Pfam" id="PF11804">
    <property type="entry name" value="DUF3325"/>
    <property type="match status" value="1"/>
</dbReference>
<keyword evidence="1" id="KW-1133">Transmembrane helix</keyword>
<keyword evidence="1" id="KW-0472">Membrane</keyword>
<evidence type="ECO:0000313" key="3">
    <source>
        <dbReference type="Proteomes" id="UP001237156"/>
    </source>
</evidence>
<dbReference type="AlphaFoldDB" id="A0AAW6RMI6"/>
<evidence type="ECO:0000313" key="2">
    <source>
        <dbReference type="EMBL" id="MDG9699811.1"/>
    </source>
</evidence>
<feature type="transmembrane region" description="Helical" evidence="1">
    <location>
        <begin position="69"/>
        <end position="92"/>
    </location>
</feature>
<feature type="transmembrane region" description="Helical" evidence="1">
    <location>
        <begin position="43"/>
        <end position="62"/>
    </location>
</feature>
<evidence type="ECO:0000256" key="1">
    <source>
        <dbReference type="SAM" id="Phobius"/>
    </source>
</evidence>
<keyword evidence="1" id="KW-0812">Transmembrane</keyword>
<organism evidence="2 3">
    <name type="scientific">Ottowia cancrivicina</name>
    <dbReference type="NCBI Taxonomy" id="3040346"/>
    <lineage>
        <taxon>Bacteria</taxon>
        <taxon>Pseudomonadati</taxon>
        <taxon>Pseudomonadota</taxon>
        <taxon>Betaproteobacteria</taxon>
        <taxon>Burkholderiales</taxon>
        <taxon>Comamonadaceae</taxon>
        <taxon>Ottowia</taxon>
    </lineage>
</organism>
<name>A0AAW6RMI6_9BURK</name>
<reference evidence="2 3" key="1">
    <citation type="submission" date="2023-04" db="EMBL/GenBank/DDBJ databases">
        <title>Ottowia paracancer sp. nov., isolated from human stomach.</title>
        <authorList>
            <person name="Song Y."/>
        </authorList>
    </citation>
    <scope>NUCLEOTIDE SEQUENCE [LARGE SCALE GENOMIC DNA]</scope>
    <source>
        <strain evidence="2 3">10c7w1</strain>
    </source>
</reference>
<proteinExistence type="predicted"/>
<dbReference type="Proteomes" id="UP001237156">
    <property type="component" value="Unassembled WGS sequence"/>
</dbReference>
<comment type="caution">
    <text evidence="2">The sequence shown here is derived from an EMBL/GenBank/DDBJ whole genome shotgun (WGS) entry which is preliminary data.</text>
</comment>